<dbReference type="AlphaFoldDB" id="A0A1R1AZB2"/>
<dbReference type="EMBL" id="MRTF01000006">
    <property type="protein sequence ID" value="OME91436.1"/>
    <property type="molecule type" value="Genomic_DNA"/>
</dbReference>
<dbReference type="GeneID" id="72765793"/>
<dbReference type="PANTHER" id="PTHR34390">
    <property type="entry name" value="UPF0442 PROTEIN YJJB-RELATED"/>
    <property type="match status" value="1"/>
</dbReference>
<dbReference type="RefSeq" id="WP_076323830.1">
    <property type="nucleotide sequence ID" value="NZ_JARLKS010000008.1"/>
</dbReference>
<keyword evidence="4 8" id="KW-0812">Transmembrane</keyword>
<dbReference type="GO" id="GO:0005886">
    <property type="term" value="C:plasma membrane"/>
    <property type="evidence" value="ECO:0007669"/>
    <property type="project" value="UniProtKB-SubCell"/>
</dbReference>
<feature type="transmembrane region" description="Helical" evidence="8">
    <location>
        <begin position="31"/>
        <end position="49"/>
    </location>
</feature>
<evidence type="ECO:0000256" key="1">
    <source>
        <dbReference type="ARBA" id="ARBA00004651"/>
    </source>
</evidence>
<dbReference type="PANTHER" id="PTHR34390:SF1">
    <property type="entry name" value="SUCCINATE TRANSPORTER SUBUNIT YJJB-RELATED"/>
    <property type="match status" value="1"/>
</dbReference>
<evidence type="ECO:0000256" key="8">
    <source>
        <dbReference type="SAM" id="Phobius"/>
    </source>
</evidence>
<evidence type="ECO:0000256" key="7">
    <source>
        <dbReference type="ARBA" id="ARBA00034125"/>
    </source>
</evidence>
<comment type="similarity">
    <text evidence="7">Belongs to the ThrE exporter (TC 2.A.79) family.</text>
</comment>
<dbReference type="Pfam" id="PF12821">
    <property type="entry name" value="ThrE_2"/>
    <property type="match status" value="1"/>
</dbReference>
<keyword evidence="3" id="KW-0997">Cell inner membrane</keyword>
<dbReference type="GO" id="GO:0015744">
    <property type="term" value="P:succinate transport"/>
    <property type="evidence" value="ECO:0007669"/>
    <property type="project" value="TreeGrafter"/>
</dbReference>
<feature type="domain" description="Threonine/Serine exporter ThrE" evidence="9">
    <location>
        <begin position="9"/>
        <end position="136"/>
    </location>
</feature>
<gene>
    <name evidence="10" type="ORF">BK123_18425</name>
</gene>
<dbReference type="InterPro" id="IPR024528">
    <property type="entry name" value="ThrE_2"/>
</dbReference>
<keyword evidence="2" id="KW-1003">Cell membrane</keyword>
<sequence>MVATFYIQQLITSFVASAAFGIIFNVPKKALLQCGFAGMVGWLLYIMLQNMMVEPVTATVFAAFCVTIISHFFAKKYKTPIIVFSVSGIIPLVPGGVAYNALRHVAQNQFDQAVQLGAQAFMISGAIALGLLLSEVTNQIIRKWSISRRRAGKPNSTGS</sequence>
<comment type="caution">
    <text evidence="10">The sequence shown here is derived from an EMBL/GenBank/DDBJ whole genome shotgun (WGS) entry which is preliminary data.</text>
</comment>
<keyword evidence="6 8" id="KW-0472">Membrane</keyword>
<reference evidence="10 11" key="1">
    <citation type="submission" date="2016-11" db="EMBL/GenBank/DDBJ databases">
        <title>Paenibacillus species isolates.</title>
        <authorList>
            <person name="Beno S.M."/>
        </authorList>
    </citation>
    <scope>NUCLEOTIDE SEQUENCE [LARGE SCALE GENOMIC DNA]</scope>
    <source>
        <strain evidence="10 11">FSL F4-0100</strain>
    </source>
</reference>
<protein>
    <recommendedName>
        <fullName evidence="9">Threonine/Serine exporter ThrE domain-containing protein</fullName>
    </recommendedName>
</protein>
<comment type="subcellular location">
    <subcellularLocation>
        <location evidence="1">Cell membrane</location>
        <topology evidence="1">Multi-pass membrane protein</topology>
    </subcellularLocation>
</comment>
<organism evidence="10 11">
    <name type="scientific">Paenibacillus lautus</name>
    <name type="common">Bacillus lautus</name>
    <dbReference type="NCBI Taxonomy" id="1401"/>
    <lineage>
        <taxon>Bacteria</taxon>
        <taxon>Bacillati</taxon>
        <taxon>Bacillota</taxon>
        <taxon>Bacilli</taxon>
        <taxon>Bacillales</taxon>
        <taxon>Paenibacillaceae</taxon>
        <taxon>Paenibacillus</taxon>
    </lineage>
</organism>
<dbReference type="InterPro" id="IPR050539">
    <property type="entry name" value="ThrE_Dicarb/AminoAcid_Exp"/>
</dbReference>
<keyword evidence="5 8" id="KW-1133">Transmembrane helix</keyword>
<name>A0A1R1AZB2_PAELA</name>
<evidence type="ECO:0000313" key="10">
    <source>
        <dbReference type="EMBL" id="OME91436.1"/>
    </source>
</evidence>
<accession>A0A1R1AZB2</accession>
<feature type="transmembrane region" description="Helical" evidence="8">
    <location>
        <begin position="55"/>
        <end position="74"/>
    </location>
</feature>
<evidence type="ECO:0000256" key="6">
    <source>
        <dbReference type="ARBA" id="ARBA00023136"/>
    </source>
</evidence>
<feature type="transmembrane region" description="Helical" evidence="8">
    <location>
        <begin position="81"/>
        <end position="102"/>
    </location>
</feature>
<feature type="transmembrane region" description="Helical" evidence="8">
    <location>
        <begin position="114"/>
        <end position="133"/>
    </location>
</feature>
<evidence type="ECO:0000256" key="2">
    <source>
        <dbReference type="ARBA" id="ARBA00022475"/>
    </source>
</evidence>
<dbReference type="Proteomes" id="UP000187074">
    <property type="component" value="Unassembled WGS sequence"/>
</dbReference>
<evidence type="ECO:0000256" key="5">
    <source>
        <dbReference type="ARBA" id="ARBA00022989"/>
    </source>
</evidence>
<evidence type="ECO:0000259" key="9">
    <source>
        <dbReference type="Pfam" id="PF12821"/>
    </source>
</evidence>
<feature type="transmembrane region" description="Helical" evidence="8">
    <location>
        <begin position="6"/>
        <end position="24"/>
    </location>
</feature>
<evidence type="ECO:0000313" key="11">
    <source>
        <dbReference type="Proteomes" id="UP000187074"/>
    </source>
</evidence>
<dbReference type="OrthoDB" id="9810047at2"/>
<evidence type="ECO:0000256" key="3">
    <source>
        <dbReference type="ARBA" id="ARBA00022519"/>
    </source>
</evidence>
<dbReference type="STRING" id="1401.BK123_18425"/>
<evidence type="ECO:0000256" key="4">
    <source>
        <dbReference type="ARBA" id="ARBA00022692"/>
    </source>
</evidence>
<proteinExistence type="inferred from homology"/>